<keyword evidence="5 7" id="KW-0687">Ribonucleoprotein</keyword>
<dbReference type="NCBIfam" id="NF003717">
    <property type="entry name" value="PRK05327.1"/>
    <property type="match status" value="1"/>
</dbReference>
<dbReference type="GO" id="GO:0015935">
    <property type="term" value="C:small ribosomal subunit"/>
    <property type="evidence" value="ECO:0007669"/>
    <property type="project" value="InterPro"/>
</dbReference>
<dbReference type="HAMAP" id="MF_01306_B">
    <property type="entry name" value="Ribosomal_uS4_B"/>
    <property type="match status" value="1"/>
</dbReference>
<dbReference type="Pfam" id="PF00163">
    <property type="entry name" value="Ribosomal_S4"/>
    <property type="match status" value="1"/>
</dbReference>
<keyword evidence="4 7" id="KW-0689">Ribosomal protein</keyword>
<dbReference type="CDD" id="cd00165">
    <property type="entry name" value="S4"/>
    <property type="match status" value="1"/>
</dbReference>
<gene>
    <name evidence="7 11" type="primary">rps4</name>
</gene>
<dbReference type="Gene3D" id="3.10.290.10">
    <property type="entry name" value="RNA-binding S4 domain"/>
    <property type="match status" value="1"/>
</dbReference>
<comment type="subunit">
    <text evidence="7">Part of the 30S ribosomal subunit. Contacts protein S5. The interaction surface between S4 and S5 is involved in control of translational fidelity.</text>
</comment>
<dbReference type="GO" id="GO:0003735">
    <property type="term" value="F:structural constituent of ribosome"/>
    <property type="evidence" value="ECO:0007669"/>
    <property type="project" value="InterPro"/>
</dbReference>
<comment type="function">
    <text evidence="7">One of the primary rRNA binding proteins, it binds directly to 16S rRNA where it nucleates assembly of the body of the 30S subunit.</text>
</comment>
<dbReference type="FunFam" id="3.10.290.10:FF:000001">
    <property type="entry name" value="30S ribosomal protein S4"/>
    <property type="match status" value="1"/>
</dbReference>
<comment type="subcellular location">
    <subcellularLocation>
        <location evidence="7">Plastid</location>
        <location evidence="7">Chloroplast</location>
    </subcellularLocation>
</comment>
<dbReference type="SMART" id="SM00363">
    <property type="entry name" value="S4"/>
    <property type="match status" value="1"/>
</dbReference>
<dbReference type="PANTHER" id="PTHR11831:SF4">
    <property type="entry name" value="SMALL RIBOSOMAL SUBUNIT PROTEIN US4M"/>
    <property type="match status" value="1"/>
</dbReference>
<feature type="domain" description="RNA-binding S4" evidence="9">
    <location>
        <begin position="111"/>
        <end position="171"/>
    </location>
</feature>
<dbReference type="InterPro" id="IPR001912">
    <property type="entry name" value="Ribosomal_uS4_N"/>
</dbReference>
<dbReference type="Pfam" id="PF01479">
    <property type="entry name" value="S4"/>
    <property type="match status" value="1"/>
</dbReference>
<evidence type="ECO:0000256" key="3">
    <source>
        <dbReference type="ARBA" id="ARBA00022884"/>
    </source>
</evidence>
<dbReference type="InterPro" id="IPR005709">
    <property type="entry name" value="Ribosomal_uS4_bac-type"/>
</dbReference>
<evidence type="ECO:0000256" key="1">
    <source>
        <dbReference type="ARBA" id="ARBA00007465"/>
    </source>
</evidence>
<dbReference type="SMART" id="SM01390">
    <property type="entry name" value="Ribosomal_S4"/>
    <property type="match status" value="1"/>
</dbReference>
<dbReference type="GO" id="GO:0009507">
    <property type="term" value="C:chloroplast"/>
    <property type="evidence" value="ECO:0007669"/>
    <property type="project" value="UniProtKB-SubCell"/>
</dbReference>
<feature type="domain" description="Small ribosomal subunit protein uS4 N-terminal" evidence="10">
    <location>
        <begin position="3"/>
        <end position="110"/>
    </location>
</feature>
<keyword evidence="11" id="KW-0934">Plastid</keyword>
<proteinExistence type="inferred from homology"/>
<dbReference type="GO" id="GO:0042274">
    <property type="term" value="P:ribosomal small subunit biogenesis"/>
    <property type="evidence" value="ECO:0007669"/>
    <property type="project" value="TreeGrafter"/>
</dbReference>
<dbReference type="SUPFAM" id="SSF55174">
    <property type="entry name" value="Alpha-L RNA-binding motif"/>
    <property type="match status" value="1"/>
</dbReference>
<evidence type="ECO:0000259" key="9">
    <source>
        <dbReference type="SMART" id="SM00363"/>
    </source>
</evidence>
<dbReference type="PROSITE" id="PS50889">
    <property type="entry name" value="S4"/>
    <property type="match status" value="1"/>
</dbReference>
<evidence type="ECO:0000256" key="8">
    <source>
        <dbReference type="RuleBase" id="RU003699"/>
    </source>
</evidence>
<dbReference type="InterPro" id="IPR002942">
    <property type="entry name" value="S4_RNA-bd"/>
</dbReference>
<dbReference type="GO" id="GO:0019843">
    <property type="term" value="F:rRNA binding"/>
    <property type="evidence" value="ECO:0007669"/>
    <property type="project" value="UniProtKB-UniRule"/>
</dbReference>
<evidence type="ECO:0000256" key="4">
    <source>
        <dbReference type="ARBA" id="ARBA00022980"/>
    </source>
</evidence>
<accession>A0A8K1JD05</accession>
<organism evidence="11">
    <name type="scientific">Oedocladium prescottii</name>
    <dbReference type="NCBI Taxonomy" id="337949"/>
    <lineage>
        <taxon>Eukaryota</taxon>
        <taxon>Viridiplantae</taxon>
        <taxon>Chlorophyta</taxon>
        <taxon>core chlorophytes</taxon>
        <taxon>Chlorophyceae</taxon>
        <taxon>OCC clade</taxon>
        <taxon>Oedogoniales</taxon>
        <taxon>Oedogoniaceae</taxon>
        <taxon>Oedocladium</taxon>
    </lineage>
</organism>
<dbReference type="Gene3D" id="1.10.1050.10">
    <property type="entry name" value="Ribosomal Protein S4 Delta 41, Chain A, domain 1"/>
    <property type="match status" value="1"/>
</dbReference>
<protein>
    <recommendedName>
        <fullName evidence="6 7">Small ribosomal subunit protein uS4c</fullName>
    </recommendedName>
</protein>
<evidence type="ECO:0000259" key="10">
    <source>
        <dbReference type="SMART" id="SM01390"/>
    </source>
</evidence>
<dbReference type="InterPro" id="IPR018079">
    <property type="entry name" value="Ribosomal_uS4_CS"/>
</dbReference>
<evidence type="ECO:0000256" key="5">
    <source>
        <dbReference type="ARBA" id="ARBA00023274"/>
    </source>
</evidence>
<evidence type="ECO:0000256" key="6">
    <source>
        <dbReference type="ARBA" id="ARBA00035158"/>
    </source>
</evidence>
<dbReference type="InterPro" id="IPR036986">
    <property type="entry name" value="S4_RNA-bd_sf"/>
</dbReference>
<keyword evidence="3 7" id="KW-0694">RNA-binding</keyword>
<dbReference type="PANTHER" id="PTHR11831">
    <property type="entry name" value="30S 40S RIBOSOMAL PROTEIN"/>
    <property type="match status" value="1"/>
</dbReference>
<dbReference type="InterPro" id="IPR022801">
    <property type="entry name" value="Ribosomal_uS4"/>
</dbReference>
<evidence type="ECO:0000313" key="11">
    <source>
        <dbReference type="EMBL" id="UCS09711.1"/>
    </source>
</evidence>
<geneLocation type="chloroplast" evidence="11"/>
<dbReference type="PROSITE" id="PS00632">
    <property type="entry name" value="RIBOSOMAL_S4"/>
    <property type="match status" value="1"/>
</dbReference>
<keyword evidence="11" id="KW-0150">Chloroplast</keyword>
<reference evidence="11" key="2">
    <citation type="journal article" date="2021" name="Res Sq">
        <title>Chloroplast Genomes of Five Oedogonium Species: Genome Structure, Phylogenetic Analysis and Adaptive Evolution.</title>
        <authorList>
            <person name="qian x."/>
            <person name="Hu Y."/>
            <person name="Lv W."/>
            <person name="Wang Q."/>
            <person name="Liu G."/>
            <person name="Hu Z."/>
        </authorList>
    </citation>
    <scope>NUCLEOTIDE SEQUENCE</scope>
</reference>
<dbReference type="EMBL" id="MT364368">
    <property type="protein sequence ID" value="UCS09711.1"/>
    <property type="molecule type" value="Genomic_DNA"/>
</dbReference>
<sequence>MSRYLGPRLRIVRRLGYLVGLTRKKPSTRLLNPDARRGIRKVLPPGQHGRSKSFKKKPYESNEYDFLIRLKLKQRIRYHYGITEKQLVNYVRQARKIKGSTGRVLLRLLEMRLDNTVFRLHMAPTIRAARQLITHGHIYVNNKKVSIPSYSCKPKDIITPAPKTRSIQLLNNFLTELDLEKSRFKNLLKILKFGKKGLLNNTKIFNNKDISNQKTCKPNTIISLRIQRAGALEGQGIGFLGRKLVIVQPLFGNIKNYLGKSINICIYLKRENKFYGYPTKPFNIKMRYSKLINSIDAIQYFGRKKIQQNNQNKLSINSMNDNDLKKIKNLNKSSSAIILMGGANILRNKLNKKNSNFRQNSSDNILVRIEAASCGKNAKSILNRKRQISPFLLNKTRDTNPILFREKYLYSRKNRRFIGINHIFYVKMILKSVEQNPTNINNFVNLQQKQPIEKQLLTPIDNYLKNNLFYSKSNKINANNSKIEKENSPSNFIFAKKNYNSLLLDKTGSDNSLKSRKYYLSKLKTSNLFMDTKLSFISWCIKKEKSEMNITKSKLNTTLSSFNFNKKVLKQKLFQNLLSQTAIQKNLNINYFWKAVYLFSKINLKQIDDSKKSISFKKNFLQKFCEMILNQQTDLFNQNTLLSTKTFLFFSKTFSLISEWKSKTLINNELFQDFIKDIKESMSLLILLQKSIISLLKNKKQNSSLNIKTDLIFEYYKNQEFQILKNFQGKIKNKINTQKFEKLSFNNINKINQFRKIFELNNIKKEQNFYQSLLDNKKIFNSNMSCKIDILTQLKTFINNQKFINNFSIYKNSFINTKNLIKKQLFKYRFELQIFINLFKKTTIFSDLSDSSKLNLLKETENRIKENLLQKQILQKFNLIKIKDSLKRVILLNFLTKLKNFNLISDNQNQQMLFQINYSLSQENYKKYKNLLSKLIKNNELLNQFNSQSLLNKIRYAIFKEKTRENLFNQQLDYINKLQEIENLGLIFNLDKNQIINLTNNKVKIIYKLLNFENNFLVSKTLSNNLKTKIINENFMNTKKTIYLTKLNYFENSNKDLSIDSNSLNFETILKKIQQKIIKQKIKQKTEYLSISKKYKNHFIKALPIFNMDKNGKYLTNYISQLFDLNEMEIFKKLDKIAISFYPTELNKKIMKQKIIQMTASWSNYVILYNKIHALYQDKDITQNEYYIFRQQIKQFIIKQLILNKNKLLLGSNDYLKLGKNNINYFINKIKSNVNNFNFQKHNDFEFFKFSLIQMHKKYDQLINLLRNKEQLFLNQLIKNDNYLKRLKKINILDNLHLSLNDLSLQKIINTKTQDFQNMYHNILKSNSVKHKKVYQKLSSNIITKLSTNIAKWVHKISIMKLKKGISFLQKQQIITKPNSKLLISILLKLKQNANQLTNNALNLESVLLLKVNNIYRQKRIESFINLLIKLNLSINYIKLNNQFNYPLNINVQNQLNKKVNFQQYNQTLSNQQINTIIDKFTFYLNNKLKILTYLKIFDSSKKLKFQTLIAKMTNEINQIHNLNTSMDETSYKTTKFVNETIKIFNLFIYYHLKYFKKINKQYVLNNQIQQDFKEKNYLRNDLLNKLFSKISILKQQNLLTLPKYQKLLDQLKNQQLTKQLILHFSNEINLSKLEQLIEYKFINSNYIFYSKVQFFKFLTNFMILKERYDIKQNKNQKFLNKIRIQLNHNFQNEFEYILYISKFNKLLQNGSLMTQHKDQIENQLINILNTMKNFSKRSIKLQERLKYGFINYRKYETITQNLIKNLQFKIQKLINSSSSISEKNKVIDTYNCIGYNNFKNLNVNPSIKKIDLLQEMCFKKLRKLMYFVLNVSKGKFIEKNNLDCNYLLSNYFKKELQITQIVKSFKQIEENSNVLKDLKNQTKTKIISQTRKFYGTLTKNNSKTKISKNNEKSINKKKTTSSSLIQNRKIKNQKNILQTFKLVLMKKFVSEIKTIIYHNFSQNFSSPVKISQPELRLIENNCITVILENYFKKLQLSLQFTTLNNFYSKKYAFKMYQTLIHIQLYQGDKKDIDPDLTFLNFKINNISKFIQKSYKYKILLNTQNKNEKIFNYIRIQKLKSYGLISFKNTKFQTTKQIQELLNKLENILIISNYSNSFLIGNYLKFELNLLKKSEEMEELNNYIKKEISLISNKLNGFKTQSLMYSQKIYKKIKNLVLKTLLSQILISPNLDILKYLIKTNLISSKLYIKIKKVFYRKKLIAKLQNVLLKLKRNSFNNNFEFKVIFPKIIKVLDKFNDLKLLNLISNNELNLIQTQIQQILKYEQFINRLIILKKQEIITDVQYNQILSKIQQQIVQKVREQKIVQKFKQYIEYLYETKITNQSSITQKDKLEHIQLNRFKKIISLNQGRWALVAIKEFYQQNLLTNLQYNELLQKIEKNIRKKVQIAKLFSSNRYNLQLTISNKFTKSEYKRKQNQQNSKLLTLLPNIWTKNIFRELRKQSIISNNTYSQIEKQIIDKNSSKTNEHSINTILTKSSKEISSRKLNNAKVQTKKDLKSLKISIESLLNYKKQLVYWLSTIETIQLNSDDLFDLSYLNNLKINKNISQTEYNKFKISNQLATNRLLRLKTLQKAKSLNNLQYEKIYQKIIHSYLMVQYQYIQRLLRNKQSILQEIDYSSKNRKSRVNKTITKHLNKIKTSKKLLKNTNSLYGLLQEVLSQLPISTTNKTQSTYRQRIIYNRLYSKLRSDDTLIKKWKQILTKVLKKQLTPPLDIPPHLELKRIQISILPTNLTKKNKKHLIIPIGTVINLPSRKTVGISILERLIVEYYSRN</sequence>
<reference evidence="11" key="1">
    <citation type="submission" date="2020-04" db="EMBL/GenBank/DDBJ databases">
        <authorList>
            <person name="Qian X."/>
        </authorList>
    </citation>
    <scope>NUCLEOTIDE SEQUENCE</scope>
</reference>
<dbReference type="GO" id="GO:0006412">
    <property type="term" value="P:translation"/>
    <property type="evidence" value="ECO:0007669"/>
    <property type="project" value="UniProtKB-UniRule"/>
</dbReference>
<keyword evidence="2 7" id="KW-0699">rRNA-binding</keyword>
<comment type="similarity">
    <text evidence="1 7 8">Belongs to the universal ribosomal protein uS4 family.</text>
</comment>
<evidence type="ECO:0000256" key="7">
    <source>
        <dbReference type="HAMAP-Rule" id="MF_01306"/>
    </source>
</evidence>
<name>A0A8K1JD05_9CHLO</name>
<evidence type="ECO:0000256" key="2">
    <source>
        <dbReference type="ARBA" id="ARBA00022730"/>
    </source>
</evidence>
<comment type="function">
    <text evidence="7">With S5 and S12 plays an important role in translational accuracy.</text>
</comment>